<proteinExistence type="predicted"/>
<reference evidence="1 2" key="1">
    <citation type="submission" date="2019-11" db="EMBL/GenBank/DDBJ databases">
        <title>Description of Pedobacter sp. LMG 31462T.</title>
        <authorList>
            <person name="Carlier A."/>
            <person name="Qi S."/>
            <person name="Vandamme P."/>
        </authorList>
    </citation>
    <scope>NUCLEOTIDE SEQUENCE [LARGE SCALE GENOMIC DNA]</scope>
    <source>
        <strain evidence="1 2">LMG 31462</strain>
    </source>
</reference>
<evidence type="ECO:0008006" key="3">
    <source>
        <dbReference type="Google" id="ProtNLM"/>
    </source>
</evidence>
<gene>
    <name evidence="1" type="ORF">GM920_08545</name>
</gene>
<dbReference type="EMBL" id="WNXC01000002">
    <property type="protein sequence ID" value="MBB2148961.1"/>
    <property type="molecule type" value="Genomic_DNA"/>
</dbReference>
<evidence type="ECO:0000313" key="2">
    <source>
        <dbReference type="Proteomes" id="UP000636110"/>
    </source>
</evidence>
<name>A0ABR6EUT9_9SPHI</name>
<sequence length="161" mass="18718">MEPYLSQAKLIEAMVRKDDLALATVQKLYGAALYGIVCKVFHNHEARIAVFQKAISKIWFDADQYDPEKLKFFTWMLNIVRQTIKEEFQSPTNSLEIAYKDDDLLRIINQNDYPVFIRVFFHSRTVAEIGEELFMSTADISKSLYRAIKNLNDHFAQSTAQ</sequence>
<dbReference type="InterPro" id="IPR013325">
    <property type="entry name" value="RNA_pol_sigma_r2"/>
</dbReference>
<keyword evidence="2" id="KW-1185">Reference proteome</keyword>
<evidence type="ECO:0000313" key="1">
    <source>
        <dbReference type="EMBL" id="MBB2148961.1"/>
    </source>
</evidence>
<dbReference type="RefSeq" id="WP_182955763.1">
    <property type="nucleotide sequence ID" value="NZ_WNXC01000002.1"/>
</dbReference>
<accession>A0ABR6EUT9</accession>
<dbReference type="Proteomes" id="UP000636110">
    <property type="component" value="Unassembled WGS sequence"/>
</dbReference>
<organism evidence="1 2">
    <name type="scientific">Pedobacter gandavensis</name>
    <dbReference type="NCBI Taxonomy" id="2679963"/>
    <lineage>
        <taxon>Bacteria</taxon>
        <taxon>Pseudomonadati</taxon>
        <taxon>Bacteroidota</taxon>
        <taxon>Sphingobacteriia</taxon>
        <taxon>Sphingobacteriales</taxon>
        <taxon>Sphingobacteriaceae</taxon>
        <taxon>Pedobacter</taxon>
    </lineage>
</organism>
<comment type="caution">
    <text evidence="1">The sequence shown here is derived from an EMBL/GenBank/DDBJ whole genome shotgun (WGS) entry which is preliminary data.</text>
</comment>
<dbReference type="InterPro" id="IPR013324">
    <property type="entry name" value="RNA_pol_sigma_r3/r4-like"/>
</dbReference>
<dbReference type="SUPFAM" id="SSF88659">
    <property type="entry name" value="Sigma3 and sigma4 domains of RNA polymerase sigma factors"/>
    <property type="match status" value="1"/>
</dbReference>
<dbReference type="SUPFAM" id="SSF88946">
    <property type="entry name" value="Sigma2 domain of RNA polymerase sigma factors"/>
    <property type="match status" value="1"/>
</dbReference>
<dbReference type="Gene3D" id="1.10.1740.10">
    <property type="match status" value="1"/>
</dbReference>
<protein>
    <recommendedName>
        <fullName evidence="3">Sigma-70 family RNA polymerase sigma factor</fullName>
    </recommendedName>
</protein>